<evidence type="ECO:0000313" key="3">
    <source>
        <dbReference type="Proteomes" id="UP000028582"/>
    </source>
</evidence>
<sequence length="337" mass="39573">MRLYLKLIVFVLLVSGTTLVEAAQSKRHTVGSTRSLRVAKSTDNEERGIQDLTKALKTTFWPETGKSDDYVRNVLGLKNLSGDKLKTAPNYVYYEHFLHALEGRKLQSWLAKGKTTKSVWAEYKLDDIRAAQLKDNDGFKTYLRYAIMEDNHFYKQRIMEQPVKVDYSGTPAELSAKVDMWFTLNRPTWYVKKMLNLDRRSINTSLKSPNYLHYERFEMKTWMAKKYSTNAFWKDHKLNTVPVKQLESKRIYRKFVRYATMVDDESFQLYKSGQQFEKLKAGESEAEIKTKVAIWASKDRPFKYVQDMLGINGARDTLNANYKYFEDFVKRTNILKE</sequence>
<name>A0A081B485_PHYNI</name>
<accession>A0A081B485</accession>
<feature type="signal peptide" evidence="1">
    <location>
        <begin position="1"/>
        <end position="22"/>
    </location>
</feature>
<evidence type="ECO:0000313" key="2">
    <source>
        <dbReference type="EMBL" id="ETO85946.1"/>
    </source>
</evidence>
<protein>
    <recommendedName>
        <fullName evidence="4">RxLR effector protein</fullName>
    </recommendedName>
</protein>
<gene>
    <name evidence="2" type="ORF">F444_00469</name>
</gene>
<evidence type="ECO:0008006" key="4">
    <source>
        <dbReference type="Google" id="ProtNLM"/>
    </source>
</evidence>
<reference evidence="2 3" key="1">
    <citation type="submission" date="2013-11" db="EMBL/GenBank/DDBJ databases">
        <title>The Genome Sequence of Phytophthora parasitica P1976.</title>
        <authorList>
            <consortium name="The Broad Institute Genomics Platform"/>
            <person name="Russ C."/>
            <person name="Tyler B."/>
            <person name="Panabieres F."/>
            <person name="Shan W."/>
            <person name="Tripathy S."/>
            <person name="Grunwald N."/>
            <person name="Machado M."/>
            <person name="Johnson C.S."/>
            <person name="Walker B."/>
            <person name="Young S."/>
            <person name="Zeng Q."/>
            <person name="Gargeya S."/>
            <person name="Fitzgerald M."/>
            <person name="Haas B."/>
            <person name="Abouelleil A."/>
            <person name="Allen A.W."/>
            <person name="Alvarado L."/>
            <person name="Arachchi H.M."/>
            <person name="Berlin A.M."/>
            <person name="Chapman S.B."/>
            <person name="Gainer-Dewar J."/>
            <person name="Goldberg J."/>
            <person name="Griggs A."/>
            <person name="Gujja S."/>
            <person name="Hansen M."/>
            <person name="Howarth C."/>
            <person name="Imamovic A."/>
            <person name="Ireland A."/>
            <person name="Larimer J."/>
            <person name="McCowan C."/>
            <person name="Murphy C."/>
            <person name="Pearson M."/>
            <person name="Poon T.W."/>
            <person name="Priest M."/>
            <person name="Roberts A."/>
            <person name="Saif S."/>
            <person name="Shea T."/>
            <person name="Sisk P."/>
            <person name="Sykes S."/>
            <person name="Wortman J."/>
            <person name="Nusbaum C."/>
            <person name="Birren B."/>
        </authorList>
    </citation>
    <scope>NUCLEOTIDE SEQUENCE [LARGE SCALE GENOMIC DNA]</scope>
    <source>
        <strain evidence="2 3">P1976</strain>
    </source>
</reference>
<dbReference type="Proteomes" id="UP000028582">
    <property type="component" value="Unassembled WGS sequence"/>
</dbReference>
<evidence type="ECO:0000256" key="1">
    <source>
        <dbReference type="SAM" id="SignalP"/>
    </source>
</evidence>
<dbReference type="AlphaFoldDB" id="A0A081B485"/>
<comment type="caution">
    <text evidence="2">The sequence shown here is derived from an EMBL/GenBank/DDBJ whole genome shotgun (WGS) entry which is preliminary data.</text>
</comment>
<keyword evidence="1" id="KW-0732">Signal</keyword>
<feature type="chain" id="PRO_5001754910" description="RxLR effector protein" evidence="1">
    <location>
        <begin position="23"/>
        <end position="337"/>
    </location>
</feature>
<organism evidence="2 3">
    <name type="scientific">Phytophthora nicotianae P1976</name>
    <dbReference type="NCBI Taxonomy" id="1317066"/>
    <lineage>
        <taxon>Eukaryota</taxon>
        <taxon>Sar</taxon>
        <taxon>Stramenopiles</taxon>
        <taxon>Oomycota</taxon>
        <taxon>Peronosporomycetes</taxon>
        <taxon>Peronosporales</taxon>
        <taxon>Peronosporaceae</taxon>
        <taxon>Phytophthora</taxon>
    </lineage>
</organism>
<dbReference type="OrthoDB" id="101931at2759"/>
<proteinExistence type="predicted"/>
<dbReference type="EMBL" id="ANJA01000112">
    <property type="protein sequence ID" value="ETO85946.1"/>
    <property type="molecule type" value="Genomic_DNA"/>
</dbReference>